<dbReference type="EMBL" id="CP134876">
    <property type="protein sequence ID" value="WNM39178.1"/>
    <property type="molecule type" value="Genomic_DNA"/>
</dbReference>
<keyword evidence="3" id="KW-1185">Reference proteome</keyword>
<evidence type="ECO:0000256" key="1">
    <source>
        <dbReference type="SAM" id="MobiDB-lite"/>
    </source>
</evidence>
<accession>A0ABY9ZV60</accession>
<evidence type="ECO:0000313" key="2">
    <source>
        <dbReference type="EMBL" id="WNM39178.1"/>
    </source>
</evidence>
<sequence length="88" mass="9425">MRVSFRPARDGYAFTNGFTNHIKIAGLPITDTKGRCGGMAFAAMDHWHQRLPVPPAGGSCGGGRAVASTGRRGHGDYVTQRRRCPADP</sequence>
<dbReference type="RefSeq" id="WP_313721088.1">
    <property type="nucleotide sequence ID" value="NZ_CP134876.1"/>
</dbReference>
<feature type="region of interest" description="Disordered" evidence="1">
    <location>
        <begin position="55"/>
        <end position="88"/>
    </location>
</feature>
<reference evidence="2 3" key="1">
    <citation type="submission" date="2023-09" db="EMBL/GenBank/DDBJ databases">
        <title>Micromonospora halotolerans DSM 45598 genome sequence.</title>
        <authorList>
            <person name="Mo P."/>
        </authorList>
    </citation>
    <scope>NUCLEOTIDE SEQUENCE [LARGE SCALE GENOMIC DNA]</scope>
    <source>
        <strain evidence="2 3">DSM 45598</strain>
    </source>
</reference>
<evidence type="ECO:0000313" key="3">
    <source>
        <dbReference type="Proteomes" id="UP001303001"/>
    </source>
</evidence>
<organism evidence="2 3">
    <name type="scientific">Micromonospora halotolerans</name>
    <dbReference type="NCBI Taxonomy" id="709879"/>
    <lineage>
        <taxon>Bacteria</taxon>
        <taxon>Bacillati</taxon>
        <taxon>Actinomycetota</taxon>
        <taxon>Actinomycetes</taxon>
        <taxon>Micromonosporales</taxon>
        <taxon>Micromonosporaceae</taxon>
        <taxon>Micromonospora</taxon>
    </lineage>
</organism>
<name>A0ABY9ZV60_9ACTN</name>
<dbReference type="Proteomes" id="UP001303001">
    <property type="component" value="Chromosome"/>
</dbReference>
<proteinExistence type="predicted"/>
<protein>
    <submittedName>
        <fullName evidence="2">Uncharacterized protein</fullName>
    </submittedName>
</protein>
<gene>
    <name evidence="2" type="ORF">RMN56_29345</name>
</gene>